<dbReference type="InterPro" id="IPR037066">
    <property type="entry name" value="Plug_dom_sf"/>
</dbReference>
<dbReference type="InterPro" id="IPR008969">
    <property type="entry name" value="CarboxyPept-like_regulatory"/>
</dbReference>
<dbReference type="SUPFAM" id="SSF56935">
    <property type="entry name" value="Porins"/>
    <property type="match status" value="1"/>
</dbReference>
<protein>
    <submittedName>
        <fullName evidence="7">TonB-dependent receptor</fullName>
    </submittedName>
</protein>
<comment type="caution">
    <text evidence="7">The sequence shown here is derived from an EMBL/GenBank/DDBJ whole genome shotgun (WGS) entry which is preliminary data.</text>
</comment>
<evidence type="ECO:0000256" key="2">
    <source>
        <dbReference type="ARBA" id="ARBA00023136"/>
    </source>
</evidence>
<evidence type="ECO:0000256" key="1">
    <source>
        <dbReference type="ARBA" id="ARBA00004442"/>
    </source>
</evidence>
<dbReference type="Gene3D" id="2.170.130.10">
    <property type="entry name" value="TonB-dependent receptor, plug domain"/>
    <property type="match status" value="1"/>
</dbReference>
<name>A0A562TD53_CHIJA</name>
<sequence length="959" mass="108267">MKIIRKSTLIQLWAFILLLGFTHNVFATTDPGKITGKLTDKKTGEALIGVTVLVQGTTTGAVTDVEGRYVITIAPGTYTLDYKYMGYQTKSISGVIVKAGAVTNLDIVMDEPQSKELKEVVIRGSFKQETLASLYSFQKNNASVSDGISSEVIKKSPDRNTGEVLKRVSGASIQDNKFVIVRGLSDRYNSTLVNNAPLPSSEPDRKAFSFDIVPSNLIDQIVINKTATPDLPGDFSGGIVMMKTKDFPTTRTMELNYGIGYNTISTFKDFYGSKKGGLDYLGFDNGLRKIPSSFPATREEYVNMTRDQRLALSKDFKNTWGIEKRGTVMPSQNAQFVYGNSYDLKNDYRFGTMLSLSYRNSATINEQVRNDFNEVDYVNTGKGIPLFEYNDRIYRFNTSVGALANFAISRKNSKIAWKNIFNQTFDDSYIDRSGIFDQDYTQRNLQFEVSQKSLINTLLEGDHRLGANNAKLTWDLSYSRTKREQPDLRRLYYSKLLSDANDESVPYQASVPQVATPSTAGRFYSDLTENMYAGAANYQQPFKIAGQTQSFKVGVWKQYRQRDFSARIMGYVRTDYSQFNSALLTLPADQIFAPENIGPTGFIMDEITDPRNKYEASGDLSAGYIMFNNEMWSKLKLAWGVRFENYNEKLDTRLNSGPLSIRNEYNDLLPSLNVSYAVTDKANIRASYSRTVARAEFRELAPFSFYNFETGIVMIGNPDLKRTRIDNMDLRYEFFPASGQIISVSGFYKRLEKPIELFVNSGSTAASKTMSYINAPKANVYGGEMEIRENLGFISNTSRVLNALTAYVNFALIKSEVDFSSLDLATIKDKRPLQGQSPYLINGGLQYANANNDFLVNVLYNRIGRRLSVVGFGQYVDGKFQADYPDIYEAPRDLVDLQISKKVIRNKGEIKLNVRDLLNQRLNFYQDLNDNKRYDKANDQLINSVRFGTNITLSFGYKF</sequence>
<comment type="subcellular location">
    <subcellularLocation>
        <location evidence="1">Cell outer membrane</location>
    </subcellularLocation>
</comment>
<dbReference type="PANTHER" id="PTHR40980">
    <property type="entry name" value="PLUG DOMAIN-CONTAINING PROTEIN"/>
    <property type="match status" value="1"/>
</dbReference>
<proteinExistence type="predicted"/>
<keyword evidence="3" id="KW-0998">Cell outer membrane</keyword>
<evidence type="ECO:0000256" key="3">
    <source>
        <dbReference type="ARBA" id="ARBA00023237"/>
    </source>
</evidence>
<feature type="chain" id="PRO_5022028268" evidence="4">
    <location>
        <begin position="28"/>
        <end position="959"/>
    </location>
</feature>
<reference evidence="7 8" key="1">
    <citation type="journal article" date="2013" name="Stand. Genomic Sci.">
        <title>Genomic Encyclopedia of Type Strains, Phase I: The one thousand microbial genomes (KMG-I) project.</title>
        <authorList>
            <person name="Kyrpides N.C."/>
            <person name="Woyke T."/>
            <person name="Eisen J.A."/>
            <person name="Garrity G."/>
            <person name="Lilburn T.G."/>
            <person name="Beck B.J."/>
            <person name="Whitman W.B."/>
            <person name="Hugenholtz P."/>
            <person name="Klenk H.P."/>
        </authorList>
    </citation>
    <scope>NUCLEOTIDE SEQUENCE [LARGE SCALE GENOMIC DNA]</scope>
    <source>
        <strain evidence="7 8">DSM 13484</strain>
    </source>
</reference>
<dbReference type="InterPro" id="IPR041700">
    <property type="entry name" value="OMP_b-brl_3"/>
</dbReference>
<keyword evidence="2" id="KW-0472">Membrane</keyword>
<feature type="signal peptide" evidence="4">
    <location>
        <begin position="1"/>
        <end position="27"/>
    </location>
</feature>
<keyword evidence="4" id="KW-0732">Signal</keyword>
<keyword evidence="8" id="KW-1185">Reference proteome</keyword>
<dbReference type="AlphaFoldDB" id="A0A562TD53"/>
<dbReference type="Proteomes" id="UP000316778">
    <property type="component" value="Unassembled WGS sequence"/>
</dbReference>
<dbReference type="InterPro" id="IPR012910">
    <property type="entry name" value="Plug_dom"/>
</dbReference>
<dbReference type="Pfam" id="PF13715">
    <property type="entry name" value="CarbopepD_reg_2"/>
    <property type="match status" value="1"/>
</dbReference>
<feature type="domain" description="TonB-dependent receptor plug" evidence="5">
    <location>
        <begin position="142"/>
        <end position="233"/>
    </location>
</feature>
<evidence type="ECO:0000256" key="4">
    <source>
        <dbReference type="SAM" id="SignalP"/>
    </source>
</evidence>
<gene>
    <name evidence="7" type="ORF">LX66_0549</name>
</gene>
<dbReference type="PANTHER" id="PTHR40980:SF5">
    <property type="entry name" value="TONB-DEPENDENT RECEPTOR"/>
    <property type="match status" value="1"/>
</dbReference>
<dbReference type="EMBL" id="VLLG01000002">
    <property type="protein sequence ID" value="TWI91184.1"/>
    <property type="molecule type" value="Genomic_DNA"/>
</dbReference>
<dbReference type="OrthoDB" id="9768470at2"/>
<feature type="domain" description="Outer membrane protein beta-barrel" evidence="6">
    <location>
        <begin position="609"/>
        <end position="947"/>
    </location>
</feature>
<dbReference type="SUPFAM" id="SSF49464">
    <property type="entry name" value="Carboxypeptidase regulatory domain-like"/>
    <property type="match status" value="1"/>
</dbReference>
<keyword evidence="7" id="KW-0675">Receptor</keyword>
<accession>A0A562TD53</accession>
<dbReference type="Gene3D" id="2.60.40.1120">
    <property type="entry name" value="Carboxypeptidase-like, regulatory domain"/>
    <property type="match status" value="1"/>
</dbReference>
<dbReference type="Pfam" id="PF07715">
    <property type="entry name" value="Plug"/>
    <property type="match status" value="1"/>
</dbReference>
<dbReference type="RefSeq" id="WP_145710344.1">
    <property type="nucleotide sequence ID" value="NZ_BAAAFY010000001.1"/>
</dbReference>
<evidence type="ECO:0000313" key="8">
    <source>
        <dbReference type="Proteomes" id="UP000316778"/>
    </source>
</evidence>
<evidence type="ECO:0000259" key="6">
    <source>
        <dbReference type="Pfam" id="PF14905"/>
    </source>
</evidence>
<dbReference type="GO" id="GO:0009279">
    <property type="term" value="C:cell outer membrane"/>
    <property type="evidence" value="ECO:0007669"/>
    <property type="project" value="UniProtKB-SubCell"/>
</dbReference>
<dbReference type="InterPro" id="IPR036942">
    <property type="entry name" value="Beta-barrel_TonB_sf"/>
</dbReference>
<evidence type="ECO:0000259" key="5">
    <source>
        <dbReference type="Pfam" id="PF07715"/>
    </source>
</evidence>
<organism evidence="7 8">
    <name type="scientific">Chitinophaga japonensis</name>
    <name type="common">Flexibacter japonensis</name>
    <dbReference type="NCBI Taxonomy" id="104662"/>
    <lineage>
        <taxon>Bacteria</taxon>
        <taxon>Pseudomonadati</taxon>
        <taxon>Bacteroidota</taxon>
        <taxon>Chitinophagia</taxon>
        <taxon>Chitinophagales</taxon>
        <taxon>Chitinophagaceae</taxon>
        <taxon>Chitinophaga</taxon>
    </lineage>
</organism>
<dbReference type="Pfam" id="PF14905">
    <property type="entry name" value="OMP_b-brl_3"/>
    <property type="match status" value="1"/>
</dbReference>
<dbReference type="Gene3D" id="2.40.170.20">
    <property type="entry name" value="TonB-dependent receptor, beta-barrel domain"/>
    <property type="match status" value="1"/>
</dbReference>
<evidence type="ECO:0000313" key="7">
    <source>
        <dbReference type="EMBL" id="TWI91184.1"/>
    </source>
</evidence>